<feature type="active site" description="Charge relay system" evidence="9">
    <location>
        <position position="217"/>
    </location>
</feature>
<dbReference type="SUPFAM" id="SSF52317">
    <property type="entry name" value="Class I glutamine amidotransferase-like"/>
    <property type="match status" value="1"/>
</dbReference>
<evidence type="ECO:0000313" key="10">
    <source>
        <dbReference type="EMBL" id="TRX35630.1"/>
    </source>
</evidence>
<evidence type="ECO:0000256" key="5">
    <source>
        <dbReference type="ARBA" id="ARBA00015719"/>
    </source>
</evidence>
<name>A0A553DSH0_9FLAO</name>
<keyword evidence="6" id="KW-0645">Protease</keyword>
<dbReference type="InterPro" id="IPR029062">
    <property type="entry name" value="Class_I_gatase-like"/>
</dbReference>
<dbReference type="GO" id="GO:0008241">
    <property type="term" value="F:peptidyl-dipeptidase activity"/>
    <property type="evidence" value="ECO:0007669"/>
    <property type="project" value="UniProtKB-EC"/>
</dbReference>
<dbReference type="RefSeq" id="WP_144257499.1">
    <property type="nucleotide sequence ID" value="NZ_VJZT01000021.1"/>
</dbReference>
<dbReference type="Pfam" id="PF03575">
    <property type="entry name" value="Peptidase_S51"/>
    <property type="match status" value="1"/>
</dbReference>
<comment type="similarity">
    <text evidence="3">Belongs to the peptidase S51 family.</text>
</comment>
<evidence type="ECO:0000256" key="9">
    <source>
        <dbReference type="PIRSR" id="PIRSR032067-1"/>
    </source>
</evidence>
<evidence type="ECO:0000256" key="7">
    <source>
        <dbReference type="ARBA" id="ARBA00022801"/>
    </source>
</evidence>
<keyword evidence="11" id="KW-1185">Reference proteome</keyword>
<dbReference type="InterPro" id="IPR005320">
    <property type="entry name" value="Peptidase_S51"/>
</dbReference>
<dbReference type="EC" id="3.4.15.6" evidence="4"/>
<protein>
    <recommendedName>
        <fullName evidence="5">Cyanophycinase</fullName>
        <ecNumber evidence="4">3.4.15.6</ecNumber>
    </recommendedName>
</protein>
<accession>A0A553DSH0</accession>
<dbReference type="CDD" id="cd03145">
    <property type="entry name" value="GAT1_cyanophycinase"/>
    <property type="match status" value="1"/>
</dbReference>
<evidence type="ECO:0000256" key="4">
    <source>
        <dbReference type="ARBA" id="ARBA00013115"/>
    </source>
</evidence>
<dbReference type="EMBL" id="VJZT01000021">
    <property type="protein sequence ID" value="TRX35630.1"/>
    <property type="molecule type" value="Genomic_DNA"/>
</dbReference>
<comment type="caution">
    <text evidence="10">The sequence shown here is derived from an EMBL/GenBank/DDBJ whole genome shotgun (WGS) entry which is preliminary data.</text>
</comment>
<evidence type="ECO:0000256" key="3">
    <source>
        <dbReference type="ARBA" id="ARBA00006534"/>
    </source>
</evidence>
<dbReference type="NCBIfam" id="TIGR02069">
    <property type="entry name" value="cyanophycinase"/>
    <property type="match status" value="1"/>
</dbReference>
<dbReference type="OrthoDB" id="9799980at2"/>
<dbReference type="GO" id="GO:0008236">
    <property type="term" value="F:serine-type peptidase activity"/>
    <property type="evidence" value="ECO:0007669"/>
    <property type="project" value="UniProtKB-KW"/>
</dbReference>
<dbReference type="Gene3D" id="3.40.50.880">
    <property type="match status" value="1"/>
</dbReference>
<dbReference type="PIRSF" id="PIRSF032067">
    <property type="entry name" value="Cyanophycinase"/>
    <property type="match status" value="1"/>
</dbReference>
<keyword evidence="8" id="KW-0720">Serine protease</keyword>
<keyword evidence="7 10" id="KW-0378">Hydrolase</keyword>
<gene>
    <name evidence="10" type="ORF">FNW21_14620</name>
</gene>
<dbReference type="InterPro" id="IPR011811">
    <property type="entry name" value="Peptidase_S51_cyanophycinase"/>
</dbReference>
<organism evidence="10 11">
    <name type="scientific">Flavobacterium restrictum</name>
    <dbReference type="NCBI Taxonomy" id="2594428"/>
    <lineage>
        <taxon>Bacteria</taxon>
        <taxon>Pseudomonadati</taxon>
        <taxon>Bacteroidota</taxon>
        <taxon>Flavobacteriia</taxon>
        <taxon>Flavobacteriales</taxon>
        <taxon>Flavobacteriaceae</taxon>
        <taxon>Flavobacterium</taxon>
    </lineage>
</organism>
<dbReference type="AlphaFoldDB" id="A0A553DSH0"/>
<comment type="function">
    <text evidence="2">Exopeptidase that catalyzes the hydrolytic cleavage of multi-L-arginyl-poly-L-aspartic acid (cyanophycin; a water-insoluble reserve polymer) into aspartate-arginine dipeptides.</text>
</comment>
<dbReference type="PANTHER" id="PTHR36175">
    <property type="entry name" value="CYANOPHYCINASE"/>
    <property type="match status" value="1"/>
</dbReference>
<evidence type="ECO:0000256" key="6">
    <source>
        <dbReference type="ARBA" id="ARBA00022670"/>
    </source>
</evidence>
<sequence>MNIRGKLIIIGGAVDKGSFTETHLDKNAANNLNFFETGILKRILVESKHNQNSRIEIITTASVIPKEIGPEYVKAFEYLDAKNVGVLYIERREQAAEEAVLERLRNADVVMFTGGDQLRLTSILGGTPFHDILLDKYHNQEFIYAGTSAGAAAASSNMIYQGSSSEALLKGEVKISSGLGFIDGVIIDTHFVQRGRIGRLFQAVVGNPKVLGIGLGEDTGLLITHNTQMEAIGSGLVILVDGREIKDTNLTQVELGQPISINHLVTHVMSKHDTFNLETHKMHIQSSQYV</sequence>
<comment type="catalytic activity">
    <reaction evidence="1">
        <text>[L-4-(L-arginin-2-N-yl)aspartate](n) + H2O = [L-4-(L-arginin-2-N-yl)aspartate](n-1) + L-4-(L-arginin-2-N-yl)aspartate</text>
        <dbReference type="Rhea" id="RHEA:12845"/>
        <dbReference type="Rhea" id="RHEA-COMP:13728"/>
        <dbReference type="Rhea" id="RHEA-COMP:13734"/>
        <dbReference type="ChEBI" id="CHEBI:15377"/>
        <dbReference type="ChEBI" id="CHEBI:137986"/>
        <dbReference type="ChEBI" id="CHEBI:137991"/>
        <dbReference type="EC" id="3.4.15.6"/>
    </reaction>
</comment>
<dbReference type="GO" id="GO:0004180">
    <property type="term" value="F:carboxypeptidase activity"/>
    <property type="evidence" value="ECO:0007669"/>
    <property type="project" value="UniProtKB-KW"/>
</dbReference>
<dbReference type="GO" id="GO:0006508">
    <property type="term" value="P:proteolysis"/>
    <property type="evidence" value="ECO:0007669"/>
    <property type="project" value="UniProtKB-KW"/>
</dbReference>
<feature type="active site" description="Charge relay system" evidence="9">
    <location>
        <position position="148"/>
    </location>
</feature>
<dbReference type="Proteomes" id="UP000316371">
    <property type="component" value="Unassembled WGS sequence"/>
</dbReference>
<proteinExistence type="inferred from homology"/>
<evidence type="ECO:0000256" key="8">
    <source>
        <dbReference type="ARBA" id="ARBA00022825"/>
    </source>
</evidence>
<evidence type="ECO:0000256" key="2">
    <source>
        <dbReference type="ARBA" id="ARBA00002039"/>
    </source>
</evidence>
<dbReference type="PANTHER" id="PTHR36175:SF1">
    <property type="entry name" value="CYANOPHYCINASE"/>
    <property type="match status" value="1"/>
</dbReference>
<feature type="active site" description="Charge relay system" evidence="9">
    <location>
        <position position="190"/>
    </location>
</feature>
<reference evidence="10 11" key="1">
    <citation type="submission" date="2019-07" db="EMBL/GenBank/DDBJ databases">
        <title>Novel species of Flavobacterium.</title>
        <authorList>
            <person name="Liu Q."/>
            <person name="Xin Y.-H."/>
        </authorList>
    </citation>
    <scope>NUCLEOTIDE SEQUENCE [LARGE SCALE GENOMIC DNA]</scope>
    <source>
        <strain evidence="10 11">LB1R34</strain>
    </source>
</reference>
<evidence type="ECO:0000313" key="11">
    <source>
        <dbReference type="Proteomes" id="UP000316371"/>
    </source>
</evidence>
<keyword evidence="10" id="KW-0121">Carboxypeptidase</keyword>
<evidence type="ECO:0000256" key="1">
    <source>
        <dbReference type="ARBA" id="ARBA00001092"/>
    </source>
</evidence>